<feature type="compositionally biased region" description="Polar residues" evidence="1">
    <location>
        <begin position="535"/>
        <end position="553"/>
    </location>
</feature>
<proteinExistence type="predicted"/>
<evidence type="ECO:0000313" key="3">
    <source>
        <dbReference type="Proteomes" id="UP001318860"/>
    </source>
</evidence>
<evidence type="ECO:0000256" key="1">
    <source>
        <dbReference type="SAM" id="MobiDB-lite"/>
    </source>
</evidence>
<feature type="region of interest" description="Disordered" evidence="1">
    <location>
        <begin position="248"/>
        <end position="299"/>
    </location>
</feature>
<feature type="region of interest" description="Disordered" evidence="1">
    <location>
        <begin position="462"/>
        <end position="559"/>
    </location>
</feature>
<organism evidence="2 3">
    <name type="scientific">Rehmannia glutinosa</name>
    <name type="common">Chinese foxglove</name>
    <dbReference type="NCBI Taxonomy" id="99300"/>
    <lineage>
        <taxon>Eukaryota</taxon>
        <taxon>Viridiplantae</taxon>
        <taxon>Streptophyta</taxon>
        <taxon>Embryophyta</taxon>
        <taxon>Tracheophyta</taxon>
        <taxon>Spermatophyta</taxon>
        <taxon>Magnoliopsida</taxon>
        <taxon>eudicotyledons</taxon>
        <taxon>Gunneridae</taxon>
        <taxon>Pentapetalae</taxon>
        <taxon>asterids</taxon>
        <taxon>lamiids</taxon>
        <taxon>Lamiales</taxon>
        <taxon>Orobanchaceae</taxon>
        <taxon>Rehmannieae</taxon>
        <taxon>Rehmannia</taxon>
    </lineage>
</organism>
<dbReference type="Gene3D" id="1.20.1270.60">
    <property type="entry name" value="Arfaptin homology (AH) domain/BAR domain"/>
    <property type="match status" value="1"/>
</dbReference>
<feature type="compositionally biased region" description="Polar residues" evidence="1">
    <location>
        <begin position="370"/>
        <end position="391"/>
    </location>
</feature>
<sequence>MKKTAGEDTSDVKEDGRTGEKRDSEMKSPLGKLRKLGLNKSEPEENWDHHISVHLDGLTQAATDMKDMRTCYDGLLSAAAATANSAYEFSESLLEMGNCLLEKTTLHDDGESGGTLSLLGRVQLELQKLVDSYEMKLQCDEKREMFEYMVGQFREKGKARHGKGETFTSEQLRAVREEYDEAARLCVFRVESLKQGQCRSLLTQAARHHAAQLNFFRKGLQSLEAVEPHIRNVAEKQHIDYELCELNDGEEGDDEENSFETNEDGGLSFEYSQNEKELDNTSTMRNSMELDPSGGPSSQISRVKKVEVQINIGKNQGDEILSRQRRAGSHSAPLYAEKFDSAERIREMRMTVQKFNRHVLPTPDDARGSISGSIPLSSTTVPGGSSKNLWHSSPLDIEKQKKFADDRLSASNFSKSQISAEENSNKKHFLPLPRPLTEGAVVPQFDMLSGSDSQKIKRQAFSGPLVSKPSSNKPFLVPTSGPISQPPSSLNVSHNAPPPLVSSPKISELHELPRPPDSFGSKIMRYEHSAPLVNRNRQVSPTNRNPLVSSKQGSPLPLPKLTVSRSFSIPSSSQRAIAFHSGKLLESSQIVHKTEEAPSPPLTPISLSNMKPLNSAQMRGKVKNFSS</sequence>
<dbReference type="Proteomes" id="UP001318860">
    <property type="component" value="Unassembled WGS sequence"/>
</dbReference>
<dbReference type="SUPFAM" id="SSF103657">
    <property type="entry name" value="BAR/IMD domain-like"/>
    <property type="match status" value="1"/>
</dbReference>
<dbReference type="PANTHER" id="PTHR34119:SF21">
    <property type="entry name" value="BAR DOMAIN-CONTAINING PROTEIN"/>
    <property type="match status" value="1"/>
</dbReference>
<feature type="region of interest" description="Disordered" evidence="1">
    <location>
        <begin position="1"/>
        <end position="43"/>
    </location>
</feature>
<dbReference type="PANTHER" id="PTHR34119">
    <property type="entry name" value="HYDROXYPROLINE-RICH GLYCOPROTEIN-LIKE"/>
    <property type="match status" value="1"/>
</dbReference>
<feature type="region of interest" description="Disordered" evidence="1">
    <location>
        <begin position="593"/>
        <end position="627"/>
    </location>
</feature>
<protein>
    <recommendedName>
        <fullName evidence="4">BAR domain-containing protein</fullName>
    </recommendedName>
</protein>
<keyword evidence="3" id="KW-1185">Reference proteome</keyword>
<dbReference type="InterPro" id="IPR027267">
    <property type="entry name" value="AH/BAR_dom_sf"/>
</dbReference>
<evidence type="ECO:0008006" key="4">
    <source>
        <dbReference type="Google" id="ProtNLM"/>
    </source>
</evidence>
<name>A0ABR0X0J6_REHGL</name>
<gene>
    <name evidence="2" type="ORF">DH2020_012862</name>
</gene>
<feature type="compositionally biased region" description="Polar residues" evidence="1">
    <location>
        <begin position="605"/>
        <end position="617"/>
    </location>
</feature>
<dbReference type="InterPro" id="IPR037488">
    <property type="entry name" value="At2g33490-like"/>
</dbReference>
<reference evidence="2 3" key="1">
    <citation type="journal article" date="2021" name="Comput. Struct. Biotechnol. J.">
        <title>De novo genome assembly of the potent medicinal plant Rehmannia glutinosa using nanopore technology.</title>
        <authorList>
            <person name="Ma L."/>
            <person name="Dong C."/>
            <person name="Song C."/>
            <person name="Wang X."/>
            <person name="Zheng X."/>
            <person name="Niu Y."/>
            <person name="Chen S."/>
            <person name="Feng W."/>
        </authorList>
    </citation>
    <scope>NUCLEOTIDE SEQUENCE [LARGE SCALE GENOMIC DNA]</scope>
    <source>
        <strain evidence="2">DH-2019</strain>
    </source>
</reference>
<feature type="compositionally biased region" description="Acidic residues" evidence="1">
    <location>
        <begin position="248"/>
        <end position="263"/>
    </location>
</feature>
<feature type="compositionally biased region" description="Polar residues" evidence="1">
    <location>
        <begin position="481"/>
        <end position="494"/>
    </location>
</feature>
<dbReference type="EMBL" id="JABTTQ020000006">
    <property type="protein sequence ID" value="KAK6153223.1"/>
    <property type="molecule type" value="Genomic_DNA"/>
</dbReference>
<feature type="region of interest" description="Disordered" evidence="1">
    <location>
        <begin position="359"/>
        <end position="393"/>
    </location>
</feature>
<comment type="caution">
    <text evidence="2">The sequence shown here is derived from an EMBL/GenBank/DDBJ whole genome shotgun (WGS) entry which is preliminary data.</text>
</comment>
<feature type="compositionally biased region" description="Basic and acidic residues" evidence="1">
    <location>
        <begin position="1"/>
        <end position="26"/>
    </location>
</feature>
<dbReference type="CDD" id="cd07307">
    <property type="entry name" value="BAR"/>
    <property type="match status" value="1"/>
</dbReference>
<evidence type="ECO:0000313" key="2">
    <source>
        <dbReference type="EMBL" id="KAK6153223.1"/>
    </source>
</evidence>
<accession>A0ABR0X0J6</accession>